<feature type="compositionally biased region" description="Basic residues" evidence="1">
    <location>
        <begin position="1"/>
        <end position="21"/>
    </location>
</feature>
<name>A0A067P5P0_9AGAM</name>
<dbReference type="EMBL" id="KL197767">
    <property type="protein sequence ID" value="KDQ50084.1"/>
    <property type="molecule type" value="Genomic_DNA"/>
</dbReference>
<feature type="region of interest" description="Disordered" evidence="1">
    <location>
        <begin position="103"/>
        <end position="122"/>
    </location>
</feature>
<evidence type="ECO:0000313" key="2">
    <source>
        <dbReference type="EMBL" id="KDQ50084.1"/>
    </source>
</evidence>
<dbReference type="InParanoid" id="A0A067P5P0"/>
<feature type="region of interest" description="Disordered" evidence="1">
    <location>
        <begin position="190"/>
        <end position="209"/>
    </location>
</feature>
<proteinExistence type="predicted"/>
<gene>
    <name evidence="2" type="ORF">JAAARDRAFT_51468</name>
</gene>
<dbReference type="Proteomes" id="UP000027265">
    <property type="component" value="Unassembled WGS sequence"/>
</dbReference>
<evidence type="ECO:0000313" key="3">
    <source>
        <dbReference type="Proteomes" id="UP000027265"/>
    </source>
</evidence>
<reference evidence="3" key="1">
    <citation type="journal article" date="2014" name="Proc. Natl. Acad. Sci. U.S.A.">
        <title>Extensive sampling of basidiomycete genomes demonstrates inadequacy of the white-rot/brown-rot paradigm for wood decay fungi.</title>
        <authorList>
            <person name="Riley R."/>
            <person name="Salamov A.A."/>
            <person name="Brown D.W."/>
            <person name="Nagy L.G."/>
            <person name="Floudas D."/>
            <person name="Held B.W."/>
            <person name="Levasseur A."/>
            <person name="Lombard V."/>
            <person name="Morin E."/>
            <person name="Otillar R."/>
            <person name="Lindquist E.A."/>
            <person name="Sun H."/>
            <person name="LaButti K.M."/>
            <person name="Schmutz J."/>
            <person name="Jabbour D."/>
            <person name="Luo H."/>
            <person name="Baker S.E."/>
            <person name="Pisabarro A.G."/>
            <person name="Walton J.D."/>
            <person name="Blanchette R.A."/>
            <person name="Henrissat B."/>
            <person name="Martin F."/>
            <person name="Cullen D."/>
            <person name="Hibbett D.S."/>
            <person name="Grigoriev I.V."/>
        </authorList>
    </citation>
    <scope>NUCLEOTIDE SEQUENCE [LARGE SCALE GENOMIC DNA]</scope>
    <source>
        <strain evidence="3">MUCL 33604</strain>
    </source>
</reference>
<dbReference type="HOGENOM" id="CLU_630155_0_0_1"/>
<accession>A0A067P5P0</accession>
<protein>
    <submittedName>
        <fullName evidence="2">Uncharacterized protein</fullName>
    </submittedName>
</protein>
<dbReference type="OrthoDB" id="3181351at2759"/>
<evidence type="ECO:0000256" key="1">
    <source>
        <dbReference type="SAM" id="MobiDB-lite"/>
    </source>
</evidence>
<sequence length="435" mass="49062">MTSIRHKKTLKKTSKKTSKKKSISELPKGGLSFELKPKPKYMIDRVLKFDIMQVLGLRKEKDFVELQVKILKLIETRLQVNKTWKNQDPRDLETFTEEVHTLRSLASTPGGTESAPAPRSPSPWQAPGSCFFPVESYLRCLGLTRLIPRFLFAGIVDGESLGVFFMWDARIQRGLFDLVLLAPRDTELPKSNAVQRKPKQPLKRSASSDSIEEIAGFKDEDVSMKREAMAMSKKGRGEQIVEVIVEGPKPKATCKAKTAVPRAKSLAFSALPAYIQPIYHSKLMPTLIEFYRAEKDPFDPDHGEDHFLKVLKRALGLIFPGKSIDVARSGGPNNGRIYAITRQGLSEWRRSFHTNACKSVKRRITERTRTAEEIEALVAAALEDDGEAYLGEPDPEDPARAWRSIYILETMSSHIQVFWSTIETIGYRLNSVSNT</sequence>
<feature type="region of interest" description="Disordered" evidence="1">
    <location>
        <begin position="1"/>
        <end position="23"/>
    </location>
</feature>
<keyword evidence="3" id="KW-1185">Reference proteome</keyword>
<organism evidence="2 3">
    <name type="scientific">Jaapia argillacea MUCL 33604</name>
    <dbReference type="NCBI Taxonomy" id="933084"/>
    <lineage>
        <taxon>Eukaryota</taxon>
        <taxon>Fungi</taxon>
        <taxon>Dikarya</taxon>
        <taxon>Basidiomycota</taxon>
        <taxon>Agaricomycotina</taxon>
        <taxon>Agaricomycetes</taxon>
        <taxon>Agaricomycetidae</taxon>
        <taxon>Jaapiales</taxon>
        <taxon>Jaapiaceae</taxon>
        <taxon>Jaapia</taxon>
    </lineage>
</organism>
<dbReference type="AlphaFoldDB" id="A0A067P5P0"/>